<evidence type="ECO:0000256" key="8">
    <source>
        <dbReference type="ARBA" id="ARBA00022614"/>
    </source>
</evidence>
<evidence type="ECO:0000256" key="4">
    <source>
        <dbReference type="ARBA" id="ARBA00012513"/>
    </source>
</evidence>
<accession>A0A2P5D807</accession>
<dbReference type="Pfam" id="PF13855">
    <property type="entry name" value="LRR_8"/>
    <property type="match status" value="3"/>
</dbReference>
<dbReference type="OrthoDB" id="1188832at2759"/>
<dbReference type="PROSITE" id="PS51450">
    <property type="entry name" value="LRR"/>
    <property type="match status" value="1"/>
</dbReference>
<keyword evidence="19" id="KW-0325">Glycoprotein</keyword>
<dbReference type="FunFam" id="3.80.10.10:FF:000177">
    <property type="entry name" value="Leucine-rich repeat receptor-like serine/threonine-protein kinase At1g17230"/>
    <property type="match status" value="1"/>
</dbReference>
<dbReference type="Pfam" id="PF00069">
    <property type="entry name" value="Pkinase"/>
    <property type="match status" value="1"/>
</dbReference>
<keyword evidence="16 24" id="KW-1133">Transmembrane helix</keyword>
<comment type="caution">
    <text evidence="26">The sequence shown here is derived from an EMBL/GenBank/DDBJ whole genome shotgun (WGS) entry which is preliminary data.</text>
</comment>
<evidence type="ECO:0000256" key="5">
    <source>
        <dbReference type="ARBA" id="ARBA00022512"/>
    </source>
</evidence>
<feature type="transmembrane region" description="Helical" evidence="24">
    <location>
        <begin position="626"/>
        <end position="650"/>
    </location>
</feature>
<comment type="catalytic activity">
    <reaction evidence="21">
        <text>L-threonyl-[protein] + ATP = O-phospho-L-threonyl-[protein] + ADP + H(+)</text>
        <dbReference type="Rhea" id="RHEA:46608"/>
        <dbReference type="Rhea" id="RHEA-COMP:11060"/>
        <dbReference type="Rhea" id="RHEA-COMP:11605"/>
        <dbReference type="ChEBI" id="CHEBI:15378"/>
        <dbReference type="ChEBI" id="CHEBI:30013"/>
        <dbReference type="ChEBI" id="CHEBI:30616"/>
        <dbReference type="ChEBI" id="CHEBI:61977"/>
        <dbReference type="ChEBI" id="CHEBI:456216"/>
        <dbReference type="EC" id="2.7.11.1"/>
    </reaction>
</comment>
<keyword evidence="27" id="KW-1185">Reference proteome</keyword>
<dbReference type="InterPro" id="IPR051716">
    <property type="entry name" value="Plant_RL_S/T_kinase"/>
</dbReference>
<dbReference type="EMBL" id="JXTB01000056">
    <property type="protein sequence ID" value="PON69429.1"/>
    <property type="molecule type" value="Genomic_DNA"/>
</dbReference>
<dbReference type="InterPro" id="IPR003591">
    <property type="entry name" value="Leu-rich_rpt_typical-subtyp"/>
</dbReference>
<dbReference type="PROSITE" id="PS00109">
    <property type="entry name" value="PROTEIN_KINASE_TYR"/>
    <property type="match status" value="1"/>
</dbReference>
<evidence type="ECO:0000256" key="15">
    <source>
        <dbReference type="ARBA" id="ARBA00022840"/>
    </source>
</evidence>
<comment type="similarity">
    <text evidence="20">Belongs to the polygalacturonase-inhibiting protein family.</text>
</comment>
<dbReference type="Proteomes" id="UP000237105">
    <property type="component" value="Unassembled WGS sequence"/>
</dbReference>
<dbReference type="GO" id="GO:0005524">
    <property type="term" value="F:ATP binding"/>
    <property type="evidence" value="ECO:0007669"/>
    <property type="project" value="UniProtKB-UniRule"/>
</dbReference>
<feature type="domain" description="Protein kinase" evidence="25">
    <location>
        <begin position="693"/>
        <end position="965"/>
    </location>
</feature>
<dbReference type="InterPro" id="IPR011009">
    <property type="entry name" value="Kinase-like_dom_sf"/>
</dbReference>
<dbReference type="PANTHER" id="PTHR48053">
    <property type="entry name" value="LEUCINE RICH REPEAT FAMILY PROTEIN, EXPRESSED"/>
    <property type="match status" value="1"/>
</dbReference>
<dbReference type="PRINTS" id="PR00019">
    <property type="entry name" value="LEURICHRPT"/>
</dbReference>
<evidence type="ECO:0000256" key="19">
    <source>
        <dbReference type="ARBA" id="ARBA00023180"/>
    </source>
</evidence>
<proteinExistence type="inferred from homology"/>
<dbReference type="FunFam" id="1.10.510.10:FF:000445">
    <property type="entry name" value="MDIS1-interacting receptor like kinase 2"/>
    <property type="match status" value="1"/>
</dbReference>
<evidence type="ECO:0000256" key="6">
    <source>
        <dbReference type="ARBA" id="ARBA00022527"/>
    </source>
</evidence>
<evidence type="ECO:0000313" key="27">
    <source>
        <dbReference type="Proteomes" id="UP000237105"/>
    </source>
</evidence>
<dbReference type="PROSITE" id="PS00107">
    <property type="entry name" value="PROTEIN_KINASE_ATP"/>
    <property type="match status" value="1"/>
</dbReference>
<dbReference type="InterPro" id="IPR008266">
    <property type="entry name" value="Tyr_kinase_AS"/>
</dbReference>
<keyword evidence="13 23" id="KW-0547">Nucleotide-binding</keyword>
<evidence type="ECO:0000256" key="12">
    <source>
        <dbReference type="ARBA" id="ARBA00022737"/>
    </source>
</evidence>
<name>A0A2P5D807_PARAD</name>
<dbReference type="AlphaFoldDB" id="A0A2P5D807"/>
<reference evidence="27" key="1">
    <citation type="submission" date="2016-06" db="EMBL/GenBank/DDBJ databases">
        <title>Parallel loss of symbiosis genes in relatives of nitrogen-fixing non-legume Parasponia.</title>
        <authorList>
            <person name="Van Velzen R."/>
            <person name="Holmer R."/>
            <person name="Bu F."/>
            <person name="Rutten L."/>
            <person name="Van Zeijl A."/>
            <person name="Liu W."/>
            <person name="Santuari L."/>
            <person name="Cao Q."/>
            <person name="Sharma T."/>
            <person name="Shen D."/>
            <person name="Roswanjaya Y."/>
            <person name="Wardhani T."/>
            <person name="Kalhor M.S."/>
            <person name="Jansen J."/>
            <person name="Van den Hoogen J."/>
            <person name="Gungor B."/>
            <person name="Hartog M."/>
            <person name="Hontelez J."/>
            <person name="Verver J."/>
            <person name="Yang W.-C."/>
            <person name="Schijlen E."/>
            <person name="Repin R."/>
            <person name="Schilthuizen M."/>
            <person name="Schranz E."/>
            <person name="Heidstra R."/>
            <person name="Miyata K."/>
            <person name="Fedorova E."/>
            <person name="Kohlen W."/>
            <person name="Bisseling T."/>
            <person name="Smit S."/>
            <person name="Geurts R."/>
        </authorList>
    </citation>
    <scope>NUCLEOTIDE SEQUENCE [LARGE SCALE GENOMIC DNA]</scope>
    <source>
        <strain evidence="27">cv. WU1-14</strain>
    </source>
</reference>
<evidence type="ECO:0000256" key="23">
    <source>
        <dbReference type="PROSITE-ProRule" id="PRU10141"/>
    </source>
</evidence>
<dbReference type="InterPro" id="IPR000719">
    <property type="entry name" value="Prot_kinase_dom"/>
</dbReference>
<dbReference type="GO" id="GO:0004674">
    <property type="term" value="F:protein serine/threonine kinase activity"/>
    <property type="evidence" value="ECO:0007669"/>
    <property type="project" value="UniProtKB-KW"/>
</dbReference>
<keyword evidence="5" id="KW-0134">Cell wall</keyword>
<dbReference type="Pfam" id="PF08263">
    <property type="entry name" value="LRRNT_2"/>
    <property type="match status" value="1"/>
</dbReference>
<organism evidence="26 27">
    <name type="scientific">Parasponia andersonii</name>
    <name type="common">Sponia andersonii</name>
    <dbReference type="NCBI Taxonomy" id="3476"/>
    <lineage>
        <taxon>Eukaryota</taxon>
        <taxon>Viridiplantae</taxon>
        <taxon>Streptophyta</taxon>
        <taxon>Embryophyta</taxon>
        <taxon>Tracheophyta</taxon>
        <taxon>Spermatophyta</taxon>
        <taxon>Magnoliopsida</taxon>
        <taxon>eudicotyledons</taxon>
        <taxon>Gunneridae</taxon>
        <taxon>Pentapetalae</taxon>
        <taxon>rosids</taxon>
        <taxon>fabids</taxon>
        <taxon>Rosales</taxon>
        <taxon>Cannabaceae</taxon>
        <taxon>Parasponia</taxon>
    </lineage>
</organism>
<gene>
    <name evidence="26" type="ORF">PanWU01x14_088700</name>
</gene>
<keyword evidence="7" id="KW-0597">Phosphoprotein</keyword>
<dbReference type="FunFam" id="3.30.200.20:FF:000309">
    <property type="entry name" value="Leucine-rich repeat receptor protein kinase MSP1"/>
    <property type="match status" value="1"/>
</dbReference>
<keyword evidence="15 23" id="KW-0067">ATP-binding</keyword>
<dbReference type="InterPro" id="IPR001611">
    <property type="entry name" value="Leu-rich_rpt"/>
</dbReference>
<evidence type="ECO:0000313" key="26">
    <source>
        <dbReference type="EMBL" id="PON69429.1"/>
    </source>
</evidence>
<evidence type="ECO:0000256" key="14">
    <source>
        <dbReference type="ARBA" id="ARBA00022777"/>
    </source>
</evidence>
<dbReference type="EC" id="2.7.11.1" evidence="4"/>
<dbReference type="Gene3D" id="3.80.10.10">
    <property type="entry name" value="Ribonuclease Inhibitor"/>
    <property type="match status" value="3"/>
</dbReference>
<comment type="subcellular location">
    <subcellularLocation>
        <location evidence="2">Cell membrane</location>
    </subcellularLocation>
    <subcellularLocation>
        <location evidence="3">Membrane</location>
        <topology evidence="3">Single-pass type I membrane protein</topology>
    </subcellularLocation>
    <subcellularLocation>
        <location evidence="1">Secreted</location>
        <location evidence="1">Cell wall</location>
    </subcellularLocation>
</comment>
<dbReference type="STRING" id="3476.A0A2P5D807"/>
<evidence type="ECO:0000256" key="20">
    <source>
        <dbReference type="ARBA" id="ARBA00038043"/>
    </source>
</evidence>
<evidence type="ECO:0000256" key="3">
    <source>
        <dbReference type="ARBA" id="ARBA00004479"/>
    </source>
</evidence>
<dbReference type="Gene3D" id="1.10.510.10">
    <property type="entry name" value="Transferase(Phosphotransferase) domain 1"/>
    <property type="match status" value="1"/>
</dbReference>
<evidence type="ECO:0000256" key="18">
    <source>
        <dbReference type="ARBA" id="ARBA00023170"/>
    </source>
</evidence>
<keyword evidence="8" id="KW-0433">Leucine-rich repeat</keyword>
<dbReference type="InterPro" id="IPR013210">
    <property type="entry name" value="LRR_N_plant-typ"/>
</dbReference>
<dbReference type="FunFam" id="3.80.10.10:FF:000400">
    <property type="entry name" value="Nuclear pore complex protein NUP107"/>
    <property type="match status" value="1"/>
</dbReference>
<evidence type="ECO:0000256" key="10">
    <source>
        <dbReference type="ARBA" id="ARBA00022692"/>
    </source>
</evidence>
<evidence type="ECO:0000256" key="1">
    <source>
        <dbReference type="ARBA" id="ARBA00004191"/>
    </source>
</evidence>
<dbReference type="SMART" id="SM00369">
    <property type="entry name" value="LRR_TYP"/>
    <property type="match status" value="9"/>
</dbReference>
<evidence type="ECO:0000256" key="2">
    <source>
        <dbReference type="ARBA" id="ARBA00004236"/>
    </source>
</evidence>
<dbReference type="Pfam" id="PF00560">
    <property type="entry name" value="LRR_1"/>
    <property type="match status" value="2"/>
</dbReference>
<keyword evidence="6" id="KW-0723">Serine/threonine-protein kinase</keyword>
<dbReference type="PANTHER" id="PTHR48053:SF142">
    <property type="entry name" value="REPEAT RECEPTOR-LIKE PROTEIN KINASE FAMILY PROTEIN, PUTATIVE-RELATED"/>
    <property type="match status" value="1"/>
</dbReference>
<dbReference type="InterPro" id="IPR017441">
    <property type="entry name" value="Protein_kinase_ATP_BS"/>
</dbReference>
<dbReference type="InterPro" id="IPR032675">
    <property type="entry name" value="LRR_dom_sf"/>
</dbReference>
<comment type="catalytic activity">
    <reaction evidence="22">
        <text>L-seryl-[protein] + ATP = O-phospho-L-seryl-[protein] + ADP + H(+)</text>
        <dbReference type="Rhea" id="RHEA:17989"/>
        <dbReference type="Rhea" id="RHEA-COMP:9863"/>
        <dbReference type="Rhea" id="RHEA-COMP:11604"/>
        <dbReference type="ChEBI" id="CHEBI:15378"/>
        <dbReference type="ChEBI" id="CHEBI:29999"/>
        <dbReference type="ChEBI" id="CHEBI:30616"/>
        <dbReference type="ChEBI" id="CHEBI:83421"/>
        <dbReference type="ChEBI" id="CHEBI:456216"/>
        <dbReference type="EC" id="2.7.11.1"/>
    </reaction>
</comment>
<dbReference type="PROSITE" id="PS50011">
    <property type="entry name" value="PROTEIN_KINASE_DOM"/>
    <property type="match status" value="1"/>
</dbReference>
<keyword evidence="9" id="KW-0808">Transferase</keyword>
<dbReference type="GO" id="GO:0005886">
    <property type="term" value="C:plasma membrane"/>
    <property type="evidence" value="ECO:0007669"/>
    <property type="project" value="UniProtKB-SubCell"/>
</dbReference>
<evidence type="ECO:0000259" key="25">
    <source>
        <dbReference type="PROSITE" id="PS50011"/>
    </source>
</evidence>
<feature type="binding site" evidence="23">
    <location>
        <position position="722"/>
    </location>
    <ligand>
        <name>ATP</name>
        <dbReference type="ChEBI" id="CHEBI:30616"/>
    </ligand>
</feature>
<keyword evidence="17 24" id="KW-0472">Membrane</keyword>
<evidence type="ECO:0000256" key="9">
    <source>
        <dbReference type="ARBA" id="ARBA00022679"/>
    </source>
</evidence>
<keyword evidence="12" id="KW-0677">Repeat</keyword>
<evidence type="ECO:0000256" key="22">
    <source>
        <dbReference type="ARBA" id="ARBA00048679"/>
    </source>
</evidence>
<evidence type="ECO:0000256" key="16">
    <source>
        <dbReference type="ARBA" id="ARBA00022989"/>
    </source>
</evidence>
<dbReference type="Gene3D" id="3.30.200.20">
    <property type="entry name" value="Phosphorylase Kinase, domain 1"/>
    <property type="match status" value="1"/>
</dbReference>
<keyword evidence="5" id="KW-0964">Secreted</keyword>
<dbReference type="FunFam" id="3.80.10.10:FF:000383">
    <property type="entry name" value="Leucine-rich repeat receptor protein kinase EMS1"/>
    <property type="match status" value="1"/>
</dbReference>
<keyword evidence="18" id="KW-0675">Receptor</keyword>
<evidence type="ECO:0000256" key="7">
    <source>
        <dbReference type="ARBA" id="ARBA00022553"/>
    </source>
</evidence>
<sequence>MASQVEKPLVNYVVLVQIIITKILLIRVSTSEAETLATSFSIERYKEDTDALLKWTTSLENRNDSLLSSWVGNSSCNWTGIVCDEFSRIRHVNLTGYGLRGTLDSFSFSSFPNLLILNLSNNSIHGFIPPSIANLSSLIYLDLSNNRVFGRIPSEISLLTSLQTLYLDKNNINESIPSEIGKLVNLNILSLPYNQIPGKIPEEIGMLKSLNVLELSGNNLTGLIPSSVGNLANLTELAFVSNNLYGPIPSSIGNLTKLTHLYLMHNQLSGFIPPELGKLKFLSLLGLVDNELNGSLPVEMNNLTHLRHFWLSNNKFSGYLPGNVCVGMLLEILSAHDNYFTGPLPSSLRNCTSLVRVRLERNQLKGNISEELRVYPYLEYIDLSYNNLYGELSQTWGQNQRLQGLKISNNWISGKIPPQLGESIQLHLLDLSSNHLVGTIPKELGSLMSLFNLDLGDNKLSGNVPREIGMLSNLEYLNIAANNLSGHIPEQLGGRSKLLSLNLSKNQFSADIPSGISNIETLQVLDLSHNLLNWEIPPQLGELRSLETLNLSHNKLSGSIPSTFDDMVSLTTVDISSNQLEGPLPNIKAFHQLEAFKDNKGLCGNATGLPLCISTTKVGKKGLDTVVLVIVIVIGSLFLVLVVVVILYVFCIRRTSRNNLNTTREAQDKNLFALWSYDGKMAYKNIIEATEDFHTRHFVGEGGHASVYRAKLQTGQVVAVKKLKNLEESGIGDLKDFESEIRVLSEIRHRSIVKLYGFCWSPKHSFLVYEFLEGGSLENVLMNDNAAIEFRWSERLNLVKSVADALSYMHHDCSLPIVHRDISSKNILLDLEHEAYVADFATARLLQPNSSNWTSFAGTIGYTAPEFAYTLEVNEKCDVYSFGVLSMEVIMGKHPGDLISFLSSLSQSVSSTGHDILLKEVLDQRLPSPKDQVAEEVVSVAKLAFSCLQTNPQSRPTMRQVSQYLSTQKDLLSKMFDRITLSELVNNATLA</sequence>
<dbReference type="SUPFAM" id="SSF52047">
    <property type="entry name" value="RNI-like"/>
    <property type="match status" value="2"/>
</dbReference>
<keyword evidence="14 26" id="KW-0418">Kinase</keyword>
<dbReference type="InterPro" id="IPR055414">
    <property type="entry name" value="LRR_R13L4/SHOC2-like"/>
</dbReference>
<evidence type="ECO:0000256" key="13">
    <source>
        <dbReference type="ARBA" id="ARBA00022741"/>
    </source>
</evidence>
<dbReference type="SUPFAM" id="SSF56112">
    <property type="entry name" value="Protein kinase-like (PK-like)"/>
    <property type="match status" value="1"/>
</dbReference>
<evidence type="ECO:0000256" key="11">
    <source>
        <dbReference type="ARBA" id="ARBA00022729"/>
    </source>
</evidence>
<evidence type="ECO:0000256" key="21">
    <source>
        <dbReference type="ARBA" id="ARBA00047899"/>
    </source>
</evidence>
<protein>
    <recommendedName>
        <fullName evidence="4">non-specific serine/threonine protein kinase</fullName>
        <ecNumber evidence="4">2.7.11.1</ecNumber>
    </recommendedName>
</protein>
<evidence type="ECO:0000256" key="17">
    <source>
        <dbReference type="ARBA" id="ARBA00023136"/>
    </source>
</evidence>
<keyword evidence="10 24" id="KW-0812">Transmembrane</keyword>
<evidence type="ECO:0000256" key="24">
    <source>
        <dbReference type="SAM" id="Phobius"/>
    </source>
</evidence>
<keyword evidence="11" id="KW-0732">Signal</keyword>
<dbReference type="Pfam" id="PF23598">
    <property type="entry name" value="LRR_14"/>
    <property type="match status" value="1"/>
</dbReference>